<reference evidence="4" key="1">
    <citation type="submission" date="2017-09" db="EMBL/GenBank/DDBJ databases">
        <title>Brachybacterium sp. VM2412.</title>
        <authorList>
            <person name="Tak E.J."/>
            <person name="Bae J.-W."/>
        </authorList>
    </citation>
    <scope>NUCLEOTIDE SEQUENCE [LARGE SCALE GENOMIC DNA]</scope>
    <source>
        <strain evidence="4">VM2412</strain>
    </source>
</reference>
<evidence type="ECO:0000313" key="3">
    <source>
        <dbReference type="EMBL" id="ATG52003.1"/>
    </source>
</evidence>
<keyword evidence="1" id="KW-0812">Transmembrane</keyword>
<sequence length="100" mass="11269">MRLFDPRARQVTAQQARRYAMFEILHTIADVLAALLFVVGSILFFFEQTQFAGTVCFLVGSLFFAAKPSIRIIRELWLARSHKVDRLAGRAPEGPPMTDG</sequence>
<evidence type="ECO:0000313" key="4">
    <source>
        <dbReference type="Proteomes" id="UP000218165"/>
    </source>
</evidence>
<gene>
    <name evidence="3" type="ORF">CFK38_11080</name>
</gene>
<protein>
    <submittedName>
        <fullName evidence="3">N-acetyl-gamma-glutamyl-phosphate reductase</fullName>
    </submittedName>
</protein>
<accession>A0A291GNA2</accession>
<keyword evidence="1" id="KW-0472">Membrane</keyword>
<dbReference type="OrthoDB" id="5519470at2"/>
<dbReference type="InterPro" id="IPR025424">
    <property type="entry name" value="YrhK_domain"/>
</dbReference>
<feature type="domain" description="YrhK" evidence="2">
    <location>
        <begin position="21"/>
        <end position="75"/>
    </location>
</feature>
<dbReference type="KEGG" id="brz:CFK38_11080"/>
<feature type="transmembrane region" description="Helical" evidence="1">
    <location>
        <begin position="51"/>
        <end position="70"/>
    </location>
</feature>
<organism evidence="3 4">
    <name type="scientific">Brachybacterium vulturis</name>
    <dbReference type="NCBI Taxonomy" id="2017484"/>
    <lineage>
        <taxon>Bacteria</taxon>
        <taxon>Bacillati</taxon>
        <taxon>Actinomycetota</taxon>
        <taxon>Actinomycetes</taxon>
        <taxon>Micrococcales</taxon>
        <taxon>Dermabacteraceae</taxon>
        <taxon>Brachybacterium</taxon>
    </lineage>
</organism>
<dbReference type="Proteomes" id="UP000218165">
    <property type="component" value="Chromosome"/>
</dbReference>
<keyword evidence="4" id="KW-1185">Reference proteome</keyword>
<dbReference type="Pfam" id="PF14145">
    <property type="entry name" value="YrhK"/>
    <property type="match status" value="1"/>
</dbReference>
<proteinExistence type="predicted"/>
<evidence type="ECO:0000259" key="2">
    <source>
        <dbReference type="Pfam" id="PF14145"/>
    </source>
</evidence>
<dbReference type="RefSeq" id="WP_096803121.1">
    <property type="nucleotide sequence ID" value="NZ_CP023563.1"/>
</dbReference>
<feature type="transmembrane region" description="Helical" evidence="1">
    <location>
        <begin position="21"/>
        <end position="45"/>
    </location>
</feature>
<dbReference type="AlphaFoldDB" id="A0A291GNA2"/>
<evidence type="ECO:0000256" key="1">
    <source>
        <dbReference type="SAM" id="Phobius"/>
    </source>
</evidence>
<dbReference type="EMBL" id="CP023563">
    <property type="protein sequence ID" value="ATG52003.1"/>
    <property type="molecule type" value="Genomic_DNA"/>
</dbReference>
<name>A0A291GNA2_9MICO</name>
<keyword evidence="1" id="KW-1133">Transmembrane helix</keyword>